<evidence type="ECO:0000313" key="6">
    <source>
        <dbReference type="EMBL" id="RAG85046.1"/>
    </source>
</evidence>
<dbReference type="InterPro" id="IPR023772">
    <property type="entry name" value="DNA-bd_HTH_TetR-type_CS"/>
</dbReference>
<dbReference type="GO" id="GO:0003700">
    <property type="term" value="F:DNA-binding transcription factor activity"/>
    <property type="evidence" value="ECO:0007669"/>
    <property type="project" value="TreeGrafter"/>
</dbReference>
<dbReference type="RefSeq" id="WP_111501267.1">
    <property type="nucleotide sequence ID" value="NZ_QKYN01000053.1"/>
</dbReference>
<dbReference type="NCBIfam" id="NF041196">
    <property type="entry name" value="ScbR_bind_reg"/>
    <property type="match status" value="1"/>
</dbReference>
<evidence type="ECO:0000313" key="7">
    <source>
        <dbReference type="Proteomes" id="UP000248889"/>
    </source>
</evidence>
<organism evidence="6 7">
    <name type="scientific">Streptacidiphilus pinicola</name>
    <dbReference type="NCBI Taxonomy" id="2219663"/>
    <lineage>
        <taxon>Bacteria</taxon>
        <taxon>Bacillati</taxon>
        <taxon>Actinomycetota</taxon>
        <taxon>Actinomycetes</taxon>
        <taxon>Kitasatosporales</taxon>
        <taxon>Streptomycetaceae</taxon>
        <taxon>Streptacidiphilus</taxon>
    </lineage>
</organism>
<keyword evidence="2 4" id="KW-0238">DNA-binding</keyword>
<name>A0A2X0J487_9ACTN</name>
<dbReference type="SUPFAM" id="SSF46689">
    <property type="entry name" value="Homeodomain-like"/>
    <property type="match status" value="1"/>
</dbReference>
<dbReference type="AlphaFoldDB" id="A0A2X0J487"/>
<dbReference type="PROSITE" id="PS50977">
    <property type="entry name" value="HTH_TETR_2"/>
    <property type="match status" value="1"/>
</dbReference>
<sequence>MGKQERGTRTRQTILTAAAEVFEQRGYEATTVTEILRNTNVTKGALYFHFSGKEELAQGLLQEQDEAALVPERACRTQQLVDTLLVYAHRLQTDALVRARARLAMDQVSPALDRREPYLRWRTIMLRLLEQAQAQGELLATVDPAGTAEVLVGGFTGVQSMSLILTSYEDLMTRTCALLRHLLPSIATAPVLVSLDLSGTRGAEVFAETQD</sequence>
<keyword evidence="1" id="KW-0805">Transcription regulation</keyword>
<gene>
    <name evidence="6" type="ORF">DN069_13890</name>
</gene>
<dbReference type="SUPFAM" id="SSF48498">
    <property type="entry name" value="Tetracyclin repressor-like, C-terminal domain"/>
    <property type="match status" value="1"/>
</dbReference>
<comment type="caution">
    <text evidence="6">The sequence shown here is derived from an EMBL/GenBank/DDBJ whole genome shotgun (WGS) entry which is preliminary data.</text>
</comment>
<feature type="DNA-binding region" description="H-T-H motif" evidence="4">
    <location>
        <begin position="31"/>
        <end position="50"/>
    </location>
</feature>
<dbReference type="InterPro" id="IPR009057">
    <property type="entry name" value="Homeodomain-like_sf"/>
</dbReference>
<dbReference type="PANTHER" id="PTHR30055:SF234">
    <property type="entry name" value="HTH-TYPE TRANSCRIPTIONAL REGULATOR BETI"/>
    <property type="match status" value="1"/>
</dbReference>
<dbReference type="PANTHER" id="PTHR30055">
    <property type="entry name" value="HTH-TYPE TRANSCRIPTIONAL REGULATOR RUTR"/>
    <property type="match status" value="1"/>
</dbReference>
<keyword evidence="7" id="KW-1185">Reference proteome</keyword>
<feature type="domain" description="HTH tetR-type" evidence="5">
    <location>
        <begin position="8"/>
        <end position="68"/>
    </location>
</feature>
<dbReference type="PROSITE" id="PS01081">
    <property type="entry name" value="HTH_TETR_1"/>
    <property type="match status" value="1"/>
</dbReference>
<dbReference type="InterPro" id="IPR047923">
    <property type="entry name" value="ArpA-like"/>
</dbReference>
<dbReference type="GO" id="GO:0000976">
    <property type="term" value="F:transcription cis-regulatory region binding"/>
    <property type="evidence" value="ECO:0007669"/>
    <property type="project" value="TreeGrafter"/>
</dbReference>
<evidence type="ECO:0000256" key="3">
    <source>
        <dbReference type="ARBA" id="ARBA00023163"/>
    </source>
</evidence>
<evidence type="ECO:0000256" key="4">
    <source>
        <dbReference type="PROSITE-ProRule" id="PRU00335"/>
    </source>
</evidence>
<dbReference type="EMBL" id="QKYN01000053">
    <property type="protein sequence ID" value="RAG85046.1"/>
    <property type="molecule type" value="Genomic_DNA"/>
</dbReference>
<dbReference type="PRINTS" id="PR00455">
    <property type="entry name" value="HTHTETR"/>
</dbReference>
<dbReference type="InterPro" id="IPR001647">
    <property type="entry name" value="HTH_TetR"/>
</dbReference>
<dbReference type="Proteomes" id="UP000248889">
    <property type="component" value="Unassembled WGS sequence"/>
</dbReference>
<reference evidence="6 7" key="1">
    <citation type="submission" date="2018-06" db="EMBL/GenBank/DDBJ databases">
        <title>Streptacidiphilus pinicola sp. nov., isolated from pine grove soil.</title>
        <authorList>
            <person name="Roh S.G."/>
            <person name="Park S."/>
            <person name="Kim M.-K."/>
            <person name="Yun B.-R."/>
            <person name="Park J."/>
            <person name="Kim M.J."/>
            <person name="Kim Y.S."/>
            <person name="Kim S.B."/>
        </authorList>
    </citation>
    <scope>NUCLEOTIDE SEQUENCE [LARGE SCALE GENOMIC DNA]</scope>
    <source>
        <strain evidence="6 7">MMS16-CNU450</strain>
    </source>
</reference>
<dbReference type="Pfam" id="PF00440">
    <property type="entry name" value="TetR_N"/>
    <property type="match status" value="1"/>
</dbReference>
<evidence type="ECO:0000259" key="5">
    <source>
        <dbReference type="PROSITE" id="PS50977"/>
    </source>
</evidence>
<dbReference type="InterPro" id="IPR050109">
    <property type="entry name" value="HTH-type_TetR-like_transc_reg"/>
</dbReference>
<dbReference type="Gene3D" id="1.10.357.10">
    <property type="entry name" value="Tetracycline Repressor, domain 2"/>
    <property type="match status" value="1"/>
</dbReference>
<evidence type="ECO:0000256" key="1">
    <source>
        <dbReference type="ARBA" id="ARBA00023015"/>
    </source>
</evidence>
<accession>A0A2X0J487</accession>
<dbReference type="InterPro" id="IPR036271">
    <property type="entry name" value="Tet_transcr_reg_TetR-rel_C_sf"/>
</dbReference>
<protein>
    <submittedName>
        <fullName evidence="6">TetR/AcrR family transcriptional regulator</fullName>
    </submittedName>
</protein>
<proteinExistence type="predicted"/>
<dbReference type="OrthoDB" id="3237195at2"/>
<evidence type="ECO:0000256" key="2">
    <source>
        <dbReference type="ARBA" id="ARBA00023125"/>
    </source>
</evidence>
<keyword evidence="3" id="KW-0804">Transcription</keyword>